<reference evidence="3" key="1">
    <citation type="submission" date="2021-01" db="UniProtKB">
        <authorList>
            <consortium name="EnsemblMetazoa"/>
        </authorList>
    </citation>
    <scope>IDENTIFICATION</scope>
</reference>
<dbReference type="GO" id="GO:0035556">
    <property type="term" value="P:intracellular signal transduction"/>
    <property type="evidence" value="ECO:0007669"/>
    <property type="project" value="InterPro"/>
</dbReference>
<sequence length="634" mass="70979">MDDNANYASSTPDQFRATKVWNTIVAAVRAEMPVRKRRKGLKTFDNCFSGSEAVSWTLDYLKRNSDLLLSAGQIVNREKVALLMQKFVEQKIIQDVRGRSVTFKDSSTHLYMFNKENMAPFSGLSNPSCTDADPIRRFRNSIGDYTITFRQPIADSGSTANDHTNGGCNSQHDSSNGVNVSSSSSATSSSSSTPAVYSHIVHPRLVTPHRLQSHHHQQQQRQLHHNQHQYQKHSQNPGRHLLLHGGSAPTSLASPALSPTSSASSKELLFLSDLSSLSRHLLWRRLQQLFASGGQHIMHSHITSGTVNVPGRFRAQTDILKAFSLHITDYPAVEVCHNICQVSASGIVLPRKKDDDVPMLVMQAMKCLAKWPEWAPDYANYTNFRRETLKLVREHFCKQLILPRTLYELSIVAFAPLMSTLQEPEMPVSLQYETAFVTANPETKILPRTALRTPLPRFGSQTPSTMPRPIQYQCERLVQTCVRAASVRRIGSSMGCYVNSAFSASSSSLSSGVSTVSEANVRACREVANSKELVVRQLQHLYLVLSPKNRRALHLLLRFIHKVGQNKLLVIDEKRSNHDVLVDEFSTCLVGALRTNLEQTAMFMTFLVENCDIIFTVPESLRHEIDAAIVHRPQ</sequence>
<feature type="compositionally biased region" description="Low complexity" evidence="1">
    <location>
        <begin position="174"/>
        <end position="193"/>
    </location>
</feature>
<proteinExistence type="predicted"/>
<feature type="domain" description="DEP" evidence="2">
    <location>
        <begin position="28"/>
        <end position="115"/>
    </location>
</feature>
<name>A0A7M7JK86_VARDE</name>
<dbReference type="InterPro" id="IPR008936">
    <property type="entry name" value="Rho_GTPase_activation_prot"/>
</dbReference>
<dbReference type="InParanoid" id="A0A7M7JK86"/>
<feature type="region of interest" description="Disordered" evidence="1">
    <location>
        <begin position="210"/>
        <end position="259"/>
    </location>
</feature>
<keyword evidence="4" id="KW-1185">Reference proteome</keyword>
<dbReference type="SMART" id="SM00049">
    <property type="entry name" value="DEP"/>
    <property type="match status" value="1"/>
</dbReference>
<dbReference type="GeneID" id="111246880"/>
<feature type="compositionally biased region" description="Basic residues" evidence="1">
    <location>
        <begin position="211"/>
        <end position="231"/>
    </location>
</feature>
<dbReference type="OrthoDB" id="524326at2759"/>
<dbReference type="InterPro" id="IPR036390">
    <property type="entry name" value="WH_DNA-bd_sf"/>
</dbReference>
<protein>
    <recommendedName>
        <fullName evidence="2">DEP domain-containing protein</fullName>
    </recommendedName>
</protein>
<evidence type="ECO:0000259" key="2">
    <source>
        <dbReference type="PROSITE" id="PS50186"/>
    </source>
</evidence>
<dbReference type="SUPFAM" id="SSF46785">
    <property type="entry name" value="Winged helix' DNA-binding domain"/>
    <property type="match status" value="1"/>
</dbReference>
<dbReference type="InterPro" id="IPR036388">
    <property type="entry name" value="WH-like_DNA-bd_sf"/>
</dbReference>
<dbReference type="SUPFAM" id="SSF48350">
    <property type="entry name" value="GTPase activation domain, GAP"/>
    <property type="match status" value="1"/>
</dbReference>
<dbReference type="PANTHER" id="PTHR16206">
    <property type="entry name" value="DEP DOMAIN-CONTAINING"/>
    <property type="match status" value="1"/>
</dbReference>
<dbReference type="Gene3D" id="1.10.555.10">
    <property type="entry name" value="Rho GTPase activation protein"/>
    <property type="match status" value="1"/>
</dbReference>
<feature type="region of interest" description="Disordered" evidence="1">
    <location>
        <begin position="154"/>
        <end position="194"/>
    </location>
</feature>
<dbReference type="InterPro" id="IPR000591">
    <property type="entry name" value="DEP_dom"/>
</dbReference>
<feature type="compositionally biased region" description="Low complexity" evidence="1">
    <location>
        <begin position="247"/>
        <end position="259"/>
    </location>
</feature>
<accession>A0A7M7JK86</accession>
<dbReference type="Proteomes" id="UP000594260">
    <property type="component" value="Unplaced"/>
</dbReference>
<dbReference type="EnsemblMetazoa" id="XM_022797227">
    <property type="protein sequence ID" value="XP_022652962"/>
    <property type="gene ID" value="LOC111246880"/>
</dbReference>
<evidence type="ECO:0000256" key="1">
    <source>
        <dbReference type="SAM" id="MobiDB-lite"/>
    </source>
</evidence>
<evidence type="ECO:0000313" key="3">
    <source>
        <dbReference type="EnsemblMetazoa" id="XP_022652962"/>
    </source>
</evidence>
<dbReference type="Gene3D" id="1.10.10.10">
    <property type="entry name" value="Winged helix-like DNA-binding domain superfamily/Winged helix DNA-binding domain"/>
    <property type="match status" value="1"/>
</dbReference>
<dbReference type="PANTHER" id="PTHR16206:SF4">
    <property type="entry name" value="PROTEIN LET-99"/>
    <property type="match status" value="1"/>
</dbReference>
<evidence type="ECO:0000313" key="4">
    <source>
        <dbReference type="Proteomes" id="UP000594260"/>
    </source>
</evidence>
<dbReference type="RefSeq" id="XP_022652962.1">
    <property type="nucleotide sequence ID" value="XM_022797227.1"/>
</dbReference>
<feature type="compositionally biased region" description="Polar residues" evidence="1">
    <location>
        <begin position="156"/>
        <end position="173"/>
    </location>
</feature>
<dbReference type="PROSITE" id="PS50186">
    <property type="entry name" value="DEP"/>
    <property type="match status" value="1"/>
</dbReference>
<dbReference type="KEGG" id="vde:111246880"/>
<dbReference type="AlphaFoldDB" id="A0A7M7JK86"/>
<dbReference type="Pfam" id="PF00610">
    <property type="entry name" value="DEP"/>
    <property type="match status" value="1"/>
</dbReference>
<organism evidence="3 4">
    <name type="scientific">Varroa destructor</name>
    <name type="common">Honeybee mite</name>
    <dbReference type="NCBI Taxonomy" id="109461"/>
    <lineage>
        <taxon>Eukaryota</taxon>
        <taxon>Metazoa</taxon>
        <taxon>Ecdysozoa</taxon>
        <taxon>Arthropoda</taxon>
        <taxon>Chelicerata</taxon>
        <taxon>Arachnida</taxon>
        <taxon>Acari</taxon>
        <taxon>Parasitiformes</taxon>
        <taxon>Mesostigmata</taxon>
        <taxon>Gamasina</taxon>
        <taxon>Dermanyssoidea</taxon>
        <taxon>Varroidae</taxon>
        <taxon>Varroa</taxon>
    </lineage>
</organism>